<dbReference type="InterPro" id="IPR052355">
    <property type="entry name" value="CENP-V-like"/>
</dbReference>
<dbReference type="SUPFAM" id="SSF51316">
    <property type="entry name" value="Mss4-like"/>
    <property type="match status" value="1"/>
</dbReference>
<gene>
    <name evidence="5" type="ORF">FJV41_38205</name>
</gene>
<dbReference type="OrthoDB" id="9805575at2"/>
<dbReference type="PANTHER" id="PTHR28620:SF1">
    <property type="entry name" value="CENP-V_GFA DOMAIN-CONTAINING PROTEIN"/>
    <property type="match status" value="1"/>
</dbReference>
<dbReference type="AlphaFoldDB" id="A0A540WNS1"/>
<evidence type="ECO:0000256" key="3">
    <source>
        <dbReference type="ARBA" id="ARBA00022833"/>
    </source>
</evidence>
<dbReference type="PANTHER" id="PTHR28620">
    <property type="entry name" value="CENTROMERE PROTEIN V"/>
    <property type="match status" value="1"/>
</dbReference>
<dbReference type="GO" id="GO:0016846">
    <property type="term" value="F:carbon-sulfur lyase activity"/>
    <property type="evidence" value="ECO:0007669"/>
    <property type="project" value="InterPro"/>
</dbReference>
<dbReference type="GO" id="GO:0046872">
    <property type="term" value="F:metal ion binding"/>
    <property type="evidence" value="ECO:0007669"/>
    <property type="project" value="UniProtKB-KW"/>
</dbReference>
<proteinExistence type="inferred from homology"/>
<organism evidence="5 6">
    <name type="scientific">Myxococcus llanfairpwllgwyngyllgogerychwyrndrobwllllantysiliogogogochensis</name>
    <dbReference type="NCBI Taxonomy" id="2590453"/>
    <lineage>
        <taxon>Bacteria</taxon>
        <taxon>Pseudomonadati</taxon>
        <taxon>Myxococcota</taxon>
        <taxon>Myxococcia</taxon>
        <taxon>Myxococcales</taxon>
        <taxon>Cystobacterineae</taxon>
        <taxon>Myxococcaceae</taxon>
        <taxon>Myxococcus</taxon>
    </lineage>
</organism>
<reference evidence="5 6" key="1">
    <citation type="submission" date="2019-06" db="EMBL/GenBank/DDBJ databases">
        <authorList>
            <person name="Livingstone P."/>
            <person name="Whitworth D."/>
        </authorList>
    </citation>
    <scope>NUCLEOTIDE SEQUENCE [LARGE SCALE GENOMIC DNA]</scope>
    <source>
        <strain evidence="5 6">AM401</strain>
    </source>
</reference>
<comment type="similarity">
    <text evidence="1">Belongs to the Gfa family.</text>
</comment>
<evidence type="ECO:0000256" key="2">
    <source>
        <dbReference type="ARBA" id="ARBA00022723"/>
    </source>
</evidence>
<dbReference type="Pfam" id="PF04828">
    <property type="entry name" value="GFA"/>
    <property type="match status" value="1"/>
</dbReference>
<evidence type="ECO:0000313" key="6">
    <source>
        <dbReference type="Proteomes" id="UP000315369"/>
    </source>
</evidence>
<evidence type="ECO:0000256" key="1">
    <source>
        <dbReference type="ARBA" id="ARBA00005495"/>
    </source>
</evidence>
<dbReference type="EMBL" id="VIFM01000237">
    <property type="protein sequence ID" value="TQF10666.1"/>
    <property type="molecule type" value="Genomic_DNA"/>
</dbReference>
<accession>A0A540WNS1</accession>
<keyword evidence="3" id="KW-0862">Zinc</keyword>
<sequence length="120" mass="13063">MSDLKSYEGGCHCGQVRYEVKLDLSQPAVTCNCSICQKTGSMLSFTPIAQFTLRSGDAALTDYQFNKKVIHHVFCSKCGVRSFARGVGPDGSEMAAINVRCLDGVDLGDVKTMQFDGKNR</sequence>
<evidence type="ECO:0000259" key="4">
    <source>
        <dbReference type="PROSITE" id="PS51891"/>
    </source>
</evidence>
<dbReference type="Gene3D" id="2.170.150.70">
    <property type="match status" value="1"/>
</dbReference>
<evidence type="ECO:0000313" key="5">
    <source>
        <dbReference type="EMBL" id="TQF10666.1"/>
    </source>
</evidence>
<feature type="domain" description="CENP-V/GFA" evidence="4">
    <location>
        <begin position="7"/>
        <end position="116"/>
    </location>
</feature>
<keyword evidence="6" id="KW-1185">Reference proteome</keyword>
<dbReference type="Proteomes" id="UP000315369">
    <property type="component" value="Unassembled WGS sequence"/>
</dbReference>
<dbReference type="PROSITE" id="PS51891">
    <property type="entry name" value="CENP_V_GFA"/>
    <property type="match status" value="1"/>
</dbReference>
<dbReference type="InterPro" id="IPR006913">
    <property type="entry name" value="CENP-V/GFA"/>
</dbReference>
<comment type="caution">
    <text evidence="5">The sequence shown here is derived from an EMBL/GenBank/DDBJ whole genome shotgun (WGS) entry which is preliminary data.</text>
</comment>
<protein>
    <submittedName>
        <fullName evidence="5">GFA family protein</fullName>
    </submittedName>
</protein>
<dbReference type="RefSeq" id="WP_141647547.1">
    <property type="nucleotide sequence ID" value="NZ_VIFM01000237.1"/>
</dbReference>
<dbReference type="InterPro" id="IPR011057">
    <property type="entry name" value="Mss4-like_sf"/>
</dbReference>
<name>A0A540WNS1_9BACT</name>
<keyword evidence="2" id="KW-0479">Metal-binding</keyword>